<dbReference type="PANTHER" id="PTHR43297:SF2">
    <property type="entry name" value="DIPEPTIDE TRANSPORT ATP-BINDING PROTEIN DPPD"/>
    <property type="match status" value="1"/>
</dbReference>
<evidence type="ECO:0000313" key="10">
    <source>
        <dbReference type="Proteomes" id="UP000234778"/>
    </source>
</evidence>
<feature type="domain" description="ABC transporter" evidence="8">
    <location>
        <begin position="29"/>
        <end position="284"/>
    </location>
</feature>
<keyword evidence="7" id="KW-0472">Membrane</keyword>
<feature type="domain" description="ABC transporter" evidence="8">
    <location>
        <begin position="319"/>
        <end position="560"/>
    </location>
</feature>
<dbReference type="GO" id="GO:0015833">
    <property type="term" value="P:peptide transport"/>
    <property type="evidence" value="ECO:0007669"/>
    <property type="project" value="InterPro"/>
</dbReference>
<dbReference type="CDD" id="cd03257">
    <property type="entry name" value="ABC_NikE_OppD_transporters"/>
    <property type="match status" value="1"/>
</dbReference>
<sequence length="580" mass="61067">MTAEETQGAAAASMPGSATAGQAAPALSLRGFGVTFAGSPVPASTEVDLDLVPGRVLALVGESGSGKSVTAMGALGLLPSTATVTGSALLRDGSQSVELVGASRGVLDDVRGRLAGMIFQEPTTALDPLETIASQVGEAVRAHESRHRRRPRRELHARVLDLLALAGLGEGEQAERIARSYPHQLSGGQLQRACIALAMACDPPVLIADEPTTALDVTVQAGILALLRSLTERGVAILLITHDMAVVADVADDVAVMRQGRIVERGAVREIFHAPTHPYTRELLAAVPRLDSLRQENPFEAVVRESVPTDPDQEDVVVIKDLDVVYRNGRRSVHAVRGVSLSISAGEVLGLVGESGSGKSTIAGTLTGLVPVASGSVRVCGVEVAGARRRDLLPARRATGVVYQNPASSLNPRRTVGSSIAEPLVVHGGYDSAARRARVAELLDAVRLPASMADRYPHEMSGGQRQRVAIARALALDPRLVIADEPTSALDVSVQAVVLDLLRDLQVELGFACLFVSHDLAVVDSVARRTVVLSAGRVVEEGVTEQVLARPQEEYTQRLVSAVPVPDPDVQARRRELRAA</sequence>
<keyword evidence="3" id="KW-0813">Transport</keyword>
<dbReference type="GO" id="GO:0016887">
    <property type="term" value="F:ATP hydrolysis activity"/>
    <property type="evidence" value="ECO:0007669"/>
    <property type="project" value="InterPro"/>
</dbReference>
<evidence type="ECO:0000256" key="2">
    <source>
        <dbReference type="ARBA" id="ARBA00005417"/>
    </source>
</evidence>
<dbReference type="SMART" id="SM00382">
    <property type="entry name" value="AAA"/>
    <property type="match status" value="2"/>
</dbReference>
<dbReference type="InterPro" id="IPR013563">
    <property type="entry name" value="Oligopep_ABC_C"/>
</dbReference>
<dbReference type="Proteomes" id="UP000234778">
    <property type="component" value="Unassembled WGS sequence"/>
</dbReference>
<dbReference type="InterPro" id="IPR003439">
    <property type="entry name" value="ABC_transporter-like_ATP-bd"/>
</dbReference>
<dbReference type="InterPro" id="IPR050388">
    <property type="entry name" value="ABC_Ni/Peptide_Import"/>
</dbReference>
<dbReference type="PANTHER" id="PTHR43297">
    <property type="entry name" value="OLIGOPEPTIDE TRANSPORT ATP-BINDING PROTEIN APPD"/>
    <property type="match status" value="1"/>
</dbReference>
<dbReference type="Pfam" id="PF08352">
    <property type="entry name" value="oligo_HPY"/>
    <property type="match status" value="2"/>
</dbReference>
<dbReference type="GO" id="GO:0005886">
    <property type="term" value="C:plasma membrane"/>
    <property type="evidence" value="ECO:0007669"/>
    <property type="project" value="UniProtKB-SubCell"/>
</dbReference>
<evidence type="ECO:0000256" key="1">
    <source>
        <dbReference type="ARBA" id="ARBA00004202"/>
    </source>
</evidence>
<evidence type="ECO:0000259" key="8">
    <source>
        <dbReference type="PROSITE" id="PS50893"/>
    </source>
</evidence>
<dbReference type="InterPro" id="IPR027417">
    <property type="entry name" value="P-loop_NTPase"/>
</dbReference>
<dbReference type="SUPFAM" id="SSF52540">
    <property type="entry name" value="P-loop containing nucleoside triphosphate hydrolases"/>
    <property type="match status" value="2"/>
</dbReference>
<dbReference type="InterPro" id="IPR003593">
    <property type="entry name" value="AAA+_ATPase"/>
</dbReference>
<dbReference type="AlphaFoldDB" id="A0A2I1KS08"/>
<dbReference type="PROSITE" id="PS00211">
    <property type="entry name" value="ABC_TRANSPORTER_1"/>
    <property type="match status" value="2"/>
</dbReference>
<dbReference type="GO" id="GO:0005524">
    <property type="term" value="F:ATP binding"/>
    <property type="evidence" value="ECO:0007669"/>
    <property type="project" value="UniProtKB-KW"/>
</dbReference>
<dbReference type="InterPro" id="IPR017871">
    <property type="entry name" value="ABC_transporter-like_CS"/>
</dbReference>
<reference evidence="9 10" key="1">
    <citation type="submission" date="2017-12" db="EMBL/GenBank/DDBJ databases">
        <title>Phylogenetic diversity of female urinary microbiome.</title>
        <authorList>
            <person name="Thomas-White K."/>
            <person name="Wolfe A.J."/>
        </authorList>
    </citation>
    <scope>NUCLEOTIDE SEQUENCE [LARGE SCALE GENOMIC DNA]</scope>
    <source>
        <strain evidence="9 10">UMB0319</strain>
    </source>
</reference>
<dbReference type="Gene3D" id="3.40.50.300">
    <property type="entry name" value="P-loop containing nucleotide triphosphate hydrolases"/>
    <property type="match status" value="2"/>
</dbReference>
<comment type="similarity">
    <text evidence="2">Belongs to the ABC transporter superfamily.</text>
</comment>
<evidence type="ECO:0000256" key="7">
    <source>
        <dbReference type="ARBA" id="ARBA00023136"/>
    </source>
</evidence>
<keyword evidence="6 9" id="KW-0067">ATP-binding</keyword>
<dbReference type="EMBL" id="PKHA01000007">
    <property type="protein sequence ID" value="PKY98415.1"/>
    <property type="molecule type" value="Genomic_DNA"/>
</dbReference>
<evidence type="ECO:0000256" key="6">
    <source>
        <dbReference type="ARBA" id="ARBA00022840"/>
    </source>
</evidence>
<evidence type="ECO:0000256" key="3">
    <source>
        <dbReference type="ARBA" id="ARBA00022448"/>
    </source>
</evidence>
<gene>
    <name evidence="9" type="ORF">CYJ26_07375</name>
</gene>
<organism evidence="9 10">
    <name type="scientific">Actinomyces urogenitalis</name>
    <dbReference type="NCBI Taxonomy" id="103621"/>
    <lineage>
        <taxon>Bacteria</taxon>
        <taxon>Bacillati</taxon>
        <taxon>Actinomycetota</taxon>
        <taxon>Actinomycetes</taxon>
        <taxon>Actinomycetales</taxon>
        <taxon>Actinomycetaceae</taxon>
        <taxon>Actinomyces</taxon>
    </lineage>
</organism>
<evidence type="ECO:0000256" key="4">
    <source>
        <dbReference type="ARBA" id="ARBA00022475"/>
    </source>
</evidence>
<dbReference type="Pfam" id="PF00005">
    <property type="entry name" value="ABC_tran"/>
    <property type="match status" value="2"/>
</dbReference>
<dbReference type="PROSITE" id="PS50893">
    <property type="entry name" value="ABC_TRANSPORTER_2"/>
    <property type="match status" value="2"/>
</dbReference>
<name>A0A2I1KS08_9ACTO</name>
<comment type="subcellular location">
    <subcellularLocation>
        <location evidence="1">Cell membrane</location>
        <topology evidence="1">Peripheral membrane protein</topology>
    </subcellularLocation>
</comment>
<proteinExistence type="inferred from homology"/>
<accession>A0A2I1KS08</accession>
<evidence type="ECO:0000256" key="5">
    <source>
        <dbReference type="ARBA" id="ARBA00022741"/>
    </source>
</evidence>
<comment type="caution">
    <text evidence="9">The sequence shown here is derived from an EMBL/GenBank/DDBJ whole genome shotgun (WGS) entry which is preliminary data.</text>
</comment>
<evidence type="ECO:0000313" key="9">
    <source>
        <dbReference type="EMBL" id="PKY98415.1"/>
    </source>
</evidence>
<keyword evidence="5" id="KW-0547">Nucleotide-binding</keyword>
<dbReference type="RefSeq" id="WP_006547662.1">
    <property type="nucleotide sequence ID" value="NZ_CP136961.1"/>
</dbReference>
<protein>
    <submittedName>
        <fullName evidence="9">ABC transporter ATP-binding protein</fullName>
    </submittedName>
</protein>
<dbReference type="NCBIfam" id="NF008453">
    <property type="entry name" value="PRK11308.1"/>
    <property type="match status" value="2"/>
</dbReference>
<keyword evidence="4" id="KW-1003">Cell membrane</keyword>
<dbReference type="GeneID" id="81708748"/>